<dbReference type="GO" id="GO:0006955">
    <property type="term" value="P:immune response"/>
    <property type="evidence" value="ECO:0007669"/>
    <property type="project" value="TreeGrafter"/>
</dbReference>
<dbReference type="InterPro" id="IPR051713">
    <property type="entry name" value="T-cell_Activation_Regulation"/>
</dbReference>
<keyword evidence="2" id="KW-1003">Cell membrane</keyword>
<dbReference type="Pfam" id="PF07686">
    <property type="entry name" value="V-set"/>
    <property type="match status" value="1"/>
</dbReference>
<comment type="subcellular location">
    <subcellularLocation>
        <location evidence="1">Cell membrane</location>
        <topology evidence="1">Single-pass type I membrane protein</topology>
    </subcellularLocation>
</comment>
<dbReference type="PANTHER" id="PTHR25466:SF14">
    <property type="entry name" value="BUTYROPHILIN SUBFAMILY 2 MEMBER A2-LIKE-RELATED"/>
    <property type="match status" value="1"/>
</dbReference>
<dbReference type="SMART" id="SM00409">
    <property type="entry name" value="IG"/>
    <property type="match status" value="1"/>
</dbReference>
<evidence type="ECO:0000259" key="12">
    <source>
        <dbReference type="PROSITE" id="PS50835"/>
    </source>
</evidence>
<dbReference type="AlphaFoldDB" id="A0A3Q2DR74"/>
<reference evidence="13" key="2">
    <citation type="submission" date="2025-09" db="UniProtKB">
        <authorList>
            <consortium name="Ensembl"/>
        </authorList>
    </citation>
    <scope>IDENTIFICATION</scope>
</reference>
<evidence type="ECO:0000313" key="13">
    <source>
        <dbReference type="Ensembl" id="ENSCVAP00000022203.1"/>
    </source>
</evidence>
<evidence type="ECO:0000256" key="11">
    <source>
        <dbReference type="SAM" id="MobiDB-lite"/>
    </source>
</evidence>
<keyword evidence="3" id="KW-0812">Transmembrane</keyword>
<dbReference type="GO" id="GO:0009897">
    <property type="term" value="C:external side of plasma membrane"/>
    <property type="evidence" value="ECO:0007669"/>
    <property type="project" value="TreeGrafter"/>
</dbReference>
<keyword evidence="5" id="KW-1133">Transmembrane helix</keyword>
<keyword evidence="8" id="KW-0675">Receptor</keyword>
<reference evidence="13" key="1">
    <citation type="submission" date="2025-08" db="UniProtKB">
        <authorList>
            <consortium name="Ensembl"/>
        </authorList>
    </citation>
    <scope>IDENTIFICATION</scope>
</reference>
<dbReference type="OMA" id="LPWSICT"/>
<dbReference type="GO" id="GO:0042102">
    <property type="term" value="P:positive regulation of T cell proliferation"/>
    <property type="evidence" value="ECO:0007669"/>
    <property type="project" value="TreeGrafter"/>
</dbReference>
<keyword evidence="4" id="KW-0732">Signal</keyword>
<accession>A0A3Q2DR74</accession>
<protein>
    <recommendedName>
        <fullName evidence="12">Ig-like domain-containing protein</fullName>
    </recommendedName>
</protein>
<keyword evidence="6" id="KW-0472">Membrane</keyword>
<dbReference type="PROSITE" id="PS50835">
    <property type="entry name" value="IG_LIKE"/>
    <property type="match status" value="1"/>
</dbReference>
<dbReference type="SMART" id="SM00406">
    <property type="entry name" value="IGv"/>
    <property type="match status" value="1"/>
</dbReference>
<dbReference type="GeneTree" id="ENSGT00940000167778"/>
<keyword evidence="10" id="KW-0393">Immunoglobulin domain</keyword>
<dbReference type="Proteomes" id="UP000265020">
    <property type="component" value="Unassembled WGS sequence"/>
</dbReference>
<dbReference type="GO" id="GO:0042130">
    <property type="term" value="P:negative regulation of T cell proliferation"/>
    <property type="evidence" value="ECO:0007669"/>
    <property type="project" value="TreeGrafter"/>
</dbReference>
<evidence type="ECO:0000313" key="14">
    <source>
        <dbReference type="Proteomes" id="UP000265020"/>
    </source>
</evidence>
<evidence type="ECO:0000256" key="4">
    <source>
        <dbReference type="ARBA" id="ARBA00022729"/>
    </source>
</evidence>
<dbReference type="GO" id="GO:0031295">
    <property type="term" value="P:T cell costimulation"/>
    <property type="evidence" value="ECO:0007669"/>
    <property type="project" value="TreeGrafter"/>
</dbReference>
<feature type="compositionally biased region" description="Basic and acidic residues" evidence="11">
    <location>
        <begin position="55"/>
        <end position="71"/>
    </location>
</feature>
<keyword evidence="9" id="KW-0325">Glycoprotein</keyword>
<keyword evidence="14" id="KW-1185">Reference proteome</keyword>
<dbReference type="Gene3D" id="2.60.40.10">
    <property type="entry name" value="Immunoglobulins"/>
    <property type="match status" value="1"/>
</dbReference>
<dbReference type="SUPFAM" id="SSF48726">
    <property type="entry name" value="Immunoglobulin"/>
    <property type="match status" value="1"/>
</dbReference>
<dbReference type="InterPro" id="IPR013106">
    <property type="entry name" value="Ig_V-set"/>
</dbReference>
<evidence type="ECO:0000256" key="8">
    <source>
        <dbReference type="ARBA" id="ARBA00023170"/>
    </source>
</evidence>
<dbReference type="Ensembl" id="ENSCVAT00000009875.1">
    <property type="protein sequence ID" value="ENSCVAP00000022203.1"/>
    <property type="gene ID" value="ENSCVAG00000004732.1"/>
</dbReference>
<evidence type="ECO:0000256" key="3">
    <source>
        <dbReference type="ARBA" id="ARBA00022692"/>
    </source>
</evidence>
<proteinExistence type="predicted"/>
<sequence>NYKVASQDSLSEYVAVWEGAPSVLLPCYYKEQLLEIVTVKWSRSDLNPTTVHKHREGDDLREQNQQFRERTSMRPDPLDSLDFSLTLREPQPSDSGIYICSMIDKTEVTLTEVQLDVRGQLPWSICTQTILVKVLSQTSSLLSLKLSCCFLVRMSLCN</sequence>
<dbReference type="InterPro" id="IPR003599">
    <property type="entry name" value="Ig_sub"/>
</dbReference>
<evidence type="ECO:0000256" key="5">
    <source>
        <dbReference type="ARBA" id="ARBA00022989"/>
    </source>
</evidence>
<dbReference type="InterPro" id="IPR036179">
    <property type="entry name" value="Ig-like_dom_sf"/>
</dbReference>
<evidence type="ECO:0000256" key="1">
    <source>
        <dbReference type="ARBA" id="ARBA00004251"/>
    </source>
</evidence>
<dbReference type="PANTHER" id="PTHR25466">
    <property type="entry name" value="T-LYMPHOCYTE ACTIVATION ANTIGEN"/>
    <property type="match status" value="1"/>
</dbReference>
<dbReference type="GO" id="GO:0007166">
    <property type="term" value="P:cell surface receptor signaling pathway"/>
    <property type="evidence" value="ECO:0007669"/>
    <property type="project" value="TreeGrafter"/>
</dbReference>
<dbReference type="InterPro" id="IPR007110">
    <property type="entry name" value="Ig-like_dom"/>
</dbReference>
<evidence type="ECO:0000256" key="2">
    <source>
        <dbReference type="ARBA" id="ARBA00022475"/>
    </source>
</evidence>
<name>A0A3Q2DR74_CYPVA</name>
<feature type="domain" description="Ig-like" evidence="12">
    <location>
        <begin position="18"/>
        <end position="111"/>
    </location>
</feature>
<evidence type="ECO:0000256" key="7">
    <source>
        <dbReference type="ARBA" id="ARBA00023157"/>
    </source>
</evidence>
<dbReference type="InterPro" id="IPR013783">
    <property type="entry name" value="Ig-like_fold"/>
</dbReference>
<evidence type="ECO:0000256" key="6">
    <source>
        <dbReference type="ARBA" id="ARBA00023136"/>
    </source>
</evidence>
<evidence type="ECO:0000256" key="9">
    <source>
        <dbReference type="ARBA" id="ARBA00023180"/>
    </source>
</evidence>
<feature type="region of interest" description="Disordered" evidence="11">
    <location>
        <begin position="48"/>
        <end position="71"/>
    </location>
</feature>
<organism evidence="13 14">
    <name type="scientific">Cyprinodon variegatus</name>
    <name type="common">Sheepshead minnow</name>
    <dbReference type="NCBI Taxonomy" id="28743"/>
    <lineage>
        <taxon>Eukaryota</taxon>
        <taxon>Metazoa</taxon>
        <taxon>Chordata</taxon>
        <taxon>Craniata</taxon>
        <taxon>Vertebrata</taxon>
        <taxon>Euteleostomi</taxon>
        <taxon>Actinopterygii</taxon>
        <taxon>Neopterygii</taxon>
        <taxon>Teleostei</taxon>
        <taxon>Neoteleostei</taxon>
        <taxon>Acanthomorphata</taxon>
        <taxon>Ovalentaria</taxon>
        <taxon>Atherinomorphae</taxon>
        <taxon>Cyprinodontiformes</taxon>
        <taxon>Cyprinodontidae</taxon>
        <taxon>Cyprinodon</taxon>
    </lineage>
</organism>
<keyword evidence="7" id="KW-1015">Disulfide bond</keyword>
<dbReference type="GO" id="GO:0071222">
    <property type="term" value="P:cellular response to lipopolysaccharide"/>
    <property type="evidence" value="ECO:0007669"/>
    <property type="project" value="TreeGrafter"/>
</dbReference>
<evidence type="ECO:0000256" key="10">
    <source>
        <dbReference type="ARBA" id="ARBA00023319"/>
    </source>
</evidence>